<evidence type="ECO:0000259" key="3">
    <source>
        <dbReference type="Pfam" id="PF03364"/>
    </source>
</evidence>
<comment type="caution">
    <text evidence="4">The sequence shown here is derived from an EMBL/GenBank/DDBJ whole genome shotgun (WGS) entry which is preliminary data.</text>
</comment>
<dbReference type="InterPro" id="IPR023393">
    <property type="entry name" value="START-like_dom_sf"/>
</dbReference>
<keyword evidence="2" id="KW-1277">Toxin-antitoxin system</keyword>
<comment type="similarity">
    <text evidence="1">Belongs to the ribosome association toxin RatA family.</text>
</comment>
<dbReference type="EMBL" id="LIAV01000043">
    <property type="protein sequence ID" value="KRO40939.1"/>
    <property type="molecule type" value="Genomic_DNA"/>
</dbReference>
<dbReference type="Gene3D" id="3.30.530.20">
    <property type="match status" value="1"/>
</dbReference>
<evidence type="ECO:0000313" key="5">
    <source>
        <dbReference type="Proteomes" id="UP000050874"/>
    </source>
</evidence>
<evidence type="ECO:0000256" key="2">
    <source>
        <dbReference type="ARBA" id="ARBA00022649"/>
    </source>
</evidence>
<dbReference type="Proteomes" id="UP000050874">
    <property type="component" value="Unassembled WGS sequence"/>
</dbReference>
<sequence length="141" mass="15795">MLQVFERSQDFQADPESILTLINDFESYKTFLPGCLDSKKLSADSDPFVRGLLVFGFLSNTYEFESANQTDGYNVKIDQITGPFSIFSASWKLRSLESGATNVLFQASFQLPFFLKIFARQGVVDAMGEKFLNAFAGQLSK</sequence>
<dbReference type="Pfam" id="PF03364">
    <property type="entry name" value="Polyketide_cyc"/>
    <property type="match status" value="1"/>
</dbReference>
<reference evidence="5" key="1">
    <citation type="submission" date="2015-10" db="EMBL/GenBank/DDBJ databases">
        <title>Metagenome-Assembled Genomes uncover a global brackish microbiome.</title>
        <authorList>
            <person name="Hugerth L.W."/>
            <person name="Larsson J."/>
            <person name="Alneberg J."/>
            <person name="Lindh M.V."/>
            <person name="Legrand C."/>
            <person name="Pinhassi J."/>
            <person name="Andersson A."/>
        </authorList>
    </citation>
    <scope>NUCLEOTIDE SEQUENCE [LARGE SCALE GENOMIC DNA]</scope>
</reference>
<evidence type="ECO:0000313" key="4">
    <source>
        <dbReference type="EMBL" id="KRO40939.1"/>
    </source>
</evidence>
<proteinExistence type="inferred from homology"/>
<dbReference type="AlphaFoldDB" id="A0A0R2PVH1"/>
<protein>
    <recommendedName>
        <fullName evidence="3">Coenzyme Q-binding protein COQ10 START domain-containing protein</fullName>
    </recommendedName>
</protein>
<dbReference type="SUPFAM" id="SSF55961">
    <property type="entry name" value="Bet v1-like"/>
    <property type="match status" value="1"/>
</dbReference>
<accession>A0A0R2PVH1</accession>
<dbReference type="InterPro" id="IPR005031">
    <property type="entry name" value="COQ10_START"/>
</dbReference>
<feature type="domain" description="Coenzyme Q-binding protein COQ10 START" evidence="3">
    <location>
        <begin position="12"/>
        <end position="135"/>
    </location>
</feature>
<evidence type="ECO:0000256" key="1">
    <source>
        <dbReference type="ARBA" id="ARBA00008918"/>
    </source>
</evidence>
<name>A0A0R2PVH1_9GAMM</name>
<organism evidence="4 5">
    <name type="scientific">SAR86 cluster bacterium BACL1 MAG-120920-bin57</name>
    <dbReference type="NCBI Taxonomy" id="1655571"/>
    <lineage>
        <taxon>Bacteria</taxon>
        <taxon>Pseudomonadati</taxon>
        <taxon>Pseudomonadota</taxon>
        <taxon>Gammaproteobacteria</taxon>
        <taxon>SAR86 cluster</taxon>
    </lineage>
</organism>
<gene>
    <name evidence="4" type="ORF">ABR63_04605</name>
</gene>